<accession>A0AAV5MGY2</accession>
<reference evidence="1 2" key="1">
    <citation type="journal article" date="2021" name="Commun. Biol.">
        <title>The genome of Shorea leprosula (Dipterocarpaceae) highlights the ecological relevance of drought in aseasonal tropical rainforests.</title>
        <authorList>
            <person name="Ng K.K.S."/>
            <person name="Kobayashi M.J."/>
            <person name="Fawcett J.A."/>
            <person name="Hatakeyama M."/>
            <person name="Paape T."/>
            <person name="Ng C.H."/>
            <person name="Ang C.C."/>
            <person name="Tnah L.H."/>
            <person name="Lee C.T."/>
            <person name="Nishiyama T."/>
            <person name="Sese J."/>
            <person name="O'Brien M.J."/>
            <person name="Copetti D."/>
            <person name="Mohd Noor M.I."/>
            <person name="Ong R.C."/>
            <person name="Putra M."/>
            <person name="Sireger I.Z."/>
            <person name="Indrioko S."/>
            <person name="Kosugi Y."/>
            <person name="Izuno A."/>
            <person name="Isagi Y."/>
            <person name="Lee S.L."/>
            <person name="Shimizu K.K."/>
        </authorList>
    </citation>
    <scope>NUCLEOTIDE SEQUENCE [LARGE SCALE GENOMIC DNA]</scope>
    <source>
        <tissue evidence="1">Leaf</tissue>
    </source>
</reference>
<dbReference type="Proteomes" id="UP001054252">
    <property type="component" value="Unassembled WGS sequence"/>
</dbReference>
<protein>
    <submittedName>
        <fullName evidence="1">Uncharacterized protein</fullName>
    </submittedName>
</protein>
<proteinExistence type="predicted"/>
<evidence type="ECO:0000313" key="1">
    <source>
        <dbReference type="EMBL" id="GKV48056.1"/>
    </source>
</evidence>
<name>A0AAV5MGY2_9ROSI</name>
<sequence>MQTKQIISNTIEDIVKLNKSKDHISEATRDKTYHSKFTNFHLVVGWPKFPPVKSIKIEPSVLKAHKMQS</sequence>
<evidence type="ECO:0000313" key="2">
    <source>
        <dbReference type="Proteomes" id="UP001054252"/>
    </source>
</evidence>
<comment type="caution">
    <text evidence="1">The sequence shown here is derived from an EMBL/GenBank/DDBJ whole genome shotgun (WGS) entry which is preliminary data.</text>
</comment>
<dbReference type="EMBL" id="BPVZ01000244">
    <property type="protein sequence ID" value="GKV48056.1"/>
    <property type="molecule type" value="Genomic_DNA"/>
</dbReference>
<keyword evidence="2" id="KW-1185">Reference proteome</keyword>
<gene>
    <name evidence="1" type="ORF">SLEP1_g54891</name>
</gene>
<dbReference type="AlphaFoldDB" id="A0AAV5MGY2"/>
<organism evidence="1 2">
    <name type="scientific">Rubroshorea leprosula</name>
    <dbReference type="NCBI Taxonomy" id="152421"/>
    <lineage>
        <taxon>Eukaryota</taxon>
        <taxon>Viridiplantae</taxon>
        <taxon>Streptophyta</taxon>
        <taxon>Embryophyta</taxon>
        <taxon>Tracheophyta</taxon>
        <taxon>Spermatophyta</taxon>
        <taxon>Magnoliopsida</taxon>
        <taxon>eudicotyledons</taxon>
        <taxon>Gunneridae</taxon>
        <taxon>Pentapetalae</taxon>
        <taxon>rosids</taxon>
        <taxon>malvids</taxon>
        <taxon>Malvales</taxon>
        <taxon>Dipterocarpaceae</taxon>
        <taxon>Rubroshorea</taxon>
    </lineage>
</organism>